<dbReference type="EMBL" id="AP003448">
    <property type="protein sequence ID" value="BAD87704.1"/>
    <property type="molecule type" value="Genomic_DNA"/>
</dbReference>
<proteinExistence type="predicted"/>
<protein>
    <submittedName>
        <fullName evidence="1">Uncharacterized protein OJ1656_A11.28</fullName>
    </submittedName>
</protein>
<name>Q5JLF7_ORYSJ</name>
<organism evidence="1">
    <name type="scientific">Oryza sativa subsp. japonica</name>
    <name type="common">Rice</name>
    <dbReference type="NCBI Taxonomy" id="39947"/>
    <lineage>
        <taxon>Eukaryota</taxon>
        <taxon>Viridiplantae</taxon>
        <taxon>Streptophyta</taxon>
        <taxon>Embryophyta</taxon>
        <taxon>Tracheophyta</taxon>
        <taxon>Spermatophyta</taxon>
        <taxon>Magnoliopsida</taxon>
        <taxon>Liliopsida</taxon>
        <taxon>Poales</taxon>
        <taxon>Poaceae</taxon>
        <taxon>BOP clade</taxon>
        <taxon>Oryzoideae</taxon>
        <taxon>Oryzeae</taxon>
        <taxon>Oryzinae</taxon>
        <taxon>Oryza</taxon>
        <taxon>Oryza sativa</taxon>
    </lineage>
</organism>
<dbReference type="Proteomes" id="UP000817658">
    <property type="component" value="Chromosome 1"/>
</dbReference>
<gene>
    <name evidence="1" type="primary">OJ1656_A11.28</name>
</gene>
<sequence>MFACKQINPNAGQLHRGWEGKEVGGYQLVAAQEHTVTREGGRGCRKNVAAEGKAGAGEGELLRV</sequence>
<evidence type="ECO:0000313" key="1">
    <source>
        <dbReference type="EMBL" id="BAD87704.1"/>
    </source>
</evidence>
<accession>Q5JLF7</accession>
<dbReference type="AlphaFoldDB" id="Q5JLF7"/>
<reference evidence="1" key="1">
    <citation type="journal article" date="2002" name="Nature">
        <title>The genome sequence and structure of rice chromosome 1.</title>
        <authorList>
            <person name="Sasaki T."/>
            <person name="Matsumoto T."/>
            <person name="Yamamoto K."/>
            <person name="Sakata K."/>
            <person name="Baba T."/>
            <person name="Katayose Y."/>
            <person name="Wu J."/>
            <person name="Niimura Y."/>
            <person name="Cheng Z."/>
            <person name="Nagamura Y."/>
            <person name="Antonio B.A."/>
            <person name="Kanamori H."/>
            <person name="Hosokawa S."/>
            <person name="Masukawa M."/>
            <person name="Arikawa K."/>
            <person name="Chiden Y."/>
            <person name="Hayashi M."/>
            <person name="Okamoto M."/>
            <person name="Ando T."/>
            <person name="Aoki H."/>
            <person name="Arita K."/>
            <person name="Hamada M."/>
            <person name="Harada C."/>
            <person name="Hijishita S."/>
            <person name="Honda M."/>
            <person name="Ichikawa Y."/>
            <person name="Idonuma A."/>
            <person name="Iijima M."/>
            <person name="Ikeda M."/>
            <person name="Ikeno M."/>
            <person name="Itoh S."/>
            <person name="Itoh T."/>
            <person name="Itoh Y."/>
            <person name="Itoh Y."/>
            <person name="Iwabuchi A."/>
            <person name="Kamiya K."/>
            <person name="Karasawa W."/>
            <person name="Katagiri S."/>
            <person name="Kikuta A."/>
            <person name="Kobayashi N."/>
            <person name="Kono I."/>
            <person name="Machita K."/>
            <person name="Maehara T."/>
            <person name="Mizuno H."/>
            <person name="Mizubayashi T."/>
            <person name="Mukai Y."/>
            <person name="Nagasaki H."/>
            <person name="Nakashima M."/>
            <person name="Nakama Y."/>
            <person name="Nakamichi Y."/>
            <person name="Nakamura M."/>
            <person name="Namiki N."/>
            <person name="Negishi M."/>
            <person name="Ohta I."/>
            <person name="Ono N."/>
            <person name="Saji S."/>
            <person name="Sakai K."/>
            <person name="Shibata M."/>
            <person name="Shimokawa T."/>
            <person name="Shomura A."/>
            <person name="Song J."/>
            <person name="Takazaki Y."/>
            <person name="Terasawa K."/>
            <person name="Tsuji K."/>
            <person name="Waki K."/>
            <person name="Yamagata H."/>
            <person name="Yamane H."/>
            <person name="Yoshiki S."/>
            <person name="Yoshihara R."/>
            <person name="Yukawa K."/>
            <person name="Zhong H."/>
            <person name="Iwama H."/>
            <person name="Endo T."/>
            <person name="Ito H."/>
            <person name="Hahn J.H."/>
            <person name="Kim H.I."/>
            <person name="Eun M.Y."/>
            <person name="Yano M."/>
            <person name="Jiang J."/>
            <person name="Gojobori T."/>
        </authorList>
    </citation>
    <scope>NUCLEOTIDE SEQUENCE [LARGE SCALE GENOMIC DNA]</scope>
</reference>